<reference evidence="17" key="1">
    <citation type="submission" date="2021-05" db="EMBL/GenBank/DDBJ databases">
        <authorList>
            <person name="Alioto T."/>
            <person name="Alioto T."/>
            <person name="Gomez Garrido J."/>
        </authorList>
    </citation>
    <scope>NUCLEOTIDE SEQUENCE</scope>
</reference>
<dbReference type="GO" id="GO:0005524">
    <property type="term" value="F:ATP binding"/>
    <property type="evidence" value="ECO:0007669"/>
    <property type="project" value="UniProtKB-UniRule"/>
</dbReference>
<keyword evidence="4 10" id="KW-0808">Transferase</keyword>
<comment type="similarity">
    <text evidence="1 10">Belongs to the protein kinase superfamily. AGC Ser/Thr protein kinase family. S6 kinase subfamily.</text>
</comment>
<dbReference type="SMART" id="SM00133">
    <property type="entry name" value="S_TK_X"/>
    <property type="match status" value="1"/>
</dbReference>
<protein>
    <recommendedName>
        <fullName evidence="10">Ribosomal protein S6 kinase</fullName>
        <ecNumber evidence="10">2.7.11.1</ecNumber>
    </recommendedName>
</protein>
<dbReference type="PROSITE" id="PS00107">
    <property type="entry name" value="PROTEIN_KINASE_ATP"/>
    <property type="match status" value="1"/>
</dbReference>
<feature type="region of interest" description="Disordered" evidence="14">
    <location>
        <begin position="508"/>
        <end position="538"/>
    </location>
</feature>
<dbReference type="GO" id="GO:0004674">
    <property type="term" value="F:protein serine/threonine kinase activity"/>
    <property type="evidence" value="ECO:0007669"/>
    <property type="project" value="UniProtKB-KW"/>
</dbReference>
<evidence type="ECO:0000256" key="8">
    <source>
        <dbReference type="ARBA" id="ARBA00047899"/>
    </source>
</evidence>
<dbReference type="Gene3D" id="3.30.200.20">
    <property type="entry name" value="Phosphorylase Kinase, domain 1"/>
    <property type="match status" value="1"/>
</dbReference>
<feature type="binding site" evidence="12 13">
    <location>
        <position position="103"/>
    </location>
    <ligand>
        <name>ATP</name>
        <dbReference type="ChEBI" id="CHEBI:30616"/>
    </ligand>
</feature>
<name>A0A8D8W8N6_9HEMI</name>
<feature type="region of interest" description="Disordered" evidence="14">
    <location>
        <begin position="13"/>
        <end position="41"/>
    </location>
</feature>
<dbReference type="SUPFAM" id="SSF56112">
    <property type="entry name" value="Protein kinase-like (PK-like)"/>
    <property type="match status" value="1"/>
</dbReference>
<evidence type="ECO:0000259" key="16">
    <source>
        <dbReference type="PROSITE" id="PS51285"/>
    </source>
</evidence>
<feature type="domain" description="AGC-kinase C-terminal" evidence="16">
    <location>
        <begin position="333"/>
        <end position="403"/>
    </location>
</feature>
<dbReference type="Gene3D" id="1.10.510.10">
    <property type="entry name" value="Transferase(Phosphotransferase) domain 1"/>
    <property type="match status" value="1"/>
</dbReference>
<dbReference type="InterPro" id="IPR000961">
    <property type="entry name" value="AGC-kinase_C"/>
</dbReference>
<keyword evidence="6 10" id="KW-0418">Kinase</keyword>
<evidence type="ECO:0000256" key="7">
    <source>
        <dbReference type="ARBA" id="ARBA00022840"/>
    </source>
</evidence>
<evidence type="ECO:0000256" key="9">
    <source>
        <dbReference type="ARBA" id="ARBA00048679"/>
    </source>
</evidence>
<dbReference type="SMART" id="SM00220">
    <property type="entry name" value="S_TKc"/>
    <property type="match status" value="1"/>
</dbReference>
<dbReference type="InterPro" id="IPR016238">
    <property type="entry name" value="Ribosomal_S6_kinase"/>
</dbReference>
<dbReference type="FunFam" id="3.30.200.20:FF:000686">
    <property type="entry name" value="Ribosomal protein S6 kinase"/>
    <property type="match status" value="1"/>
</dbReference>
<dbReference type="PROSITE" id="PS50011">
    <property type="entry name" value="PROTEIN_KINASE_DOM"/>
    <property type="match status" value="1"/>
</dbReference>
<sequence length="538" mass="59590">MAGVFDIDDIGHGDDLLNTEDSSDDTIDIEEGGYDPDPNPNAIISSDDVITTDISEQNVNTGKEKTGPQDFELRKVLGKGGYGKVFQVRKVTGQDSGTIFAMKVLRKASIVRNQKDTAHTKAERNILEAVKHPFIVDLMYAFQTGGKLYLILEYLSGGELFMHLEREGIFLEDTACFYLSEIILALEHLHRQGIIYRDLKPENILLDAQGHVKLTDFGLCKEHIQEGIVTHTFCGTIEYMAPEILTRSGHGKAVDWWSLGALMYDMLTGAPPFTADNRKKTIEKILRGKLILPPYLTPDARELIRKLLKRQVGQRLGSTPNDGEAVRVHPFFRSINWGDVLSRKLEPPFKPSLTGEDDVSQFDTKFTRQTPVDSPDESLLSESANLVFQGFTYVAPSVLEEMHHDKPRIVKARSPRKETSYNYYLKPHHGQSQQIGSNPLLHGDPAARSVAQAIDPFFNNTSAGAPSSPFFRGGLATNNHHHRLVNNHTRGPLGAGGELKYSPEMMDVCDGPAAVPPPPSSCRPKPVRGSHQGSPPPL</sequence>
<dbReference type="AlphaFoldDB" id="A0A8D8W8N6"/>
<evidence type="ECO:0000259" key="15">
    <source>
        <dbReference type="PROSITE" id="PS50011"/>
    </source>
</evidence>
<evidence type="ECO:0000313" key="17">
    <source>
        <dbReference type="EMBL" id="CAG6649025.1"/>
    </source>
</evidence>
<organism evidence="17">
    <name type="scientific">Cacopsylla melanoneura</name>
    <dbReference type="NCBI Taxonomy" id="428564"/>
    <lineage>
        <taxon>Eukaryota</taxon>
        <taxon>Metazoa</taxon>
        <taxon>Ecdysozoa</taxon>
        <taxon>Arthropoda</taxon>
        <taxon>Hexapoda</taxon>
        <taxon>Insecta</taxon>
        <taxon>Pterygota</taxon>
        <taxon>Neoptera</taxon>
        <taxon>Paraneoptera</taxon>
        <taxon>Hemiptera</taxon>
        <taxon>Sternorrhyncha</taxon>
        <taxon>Psylloidea</taxon>
        <taxon>Psyllidae</taxon>
        <taxon>Psyllinae</taxon>
        <taxon>Cacopsylla</taxon>
    </lineage>
</organism>
<dbReference type="EC" id="2.7.11.1" evidence="10"/>
<dbReference type="InterPro" id="IPR017892">
    <property type="entry name" value="Pkinase_C"/>
</dbReference>
<feature type="binding site" evidence="12">
    <location>
        <begin position="77"/>
        <end position="85"/>
    </location>
    <ligand>
        <name>ATP</name>
        <dbReference type="ChEBI" id="CHEBI:30616"/>
    </ligand>
</feature>
<dbReference type="FunFam" id="1.10.510.10:FF:000092">
    <property type="entry name" value="Ribosomal protein S6 kinase"/>
    <property type="match status" value="1"/>
</dbReference>
<evidence type="ECO:0000256" key="3">
    <source>
        <dbReference type="ARBA" id="ARBA00022553"/>
    </source>
</evidence>
<evidence type="ECO:0000256" key="1">
    <source>
        <dbReference type="ARBA" id="ARBA00009804"/>
    </source>
</evidence>
<evidence type="ECO:0000256" key="2">
    <source>
        <dbReference type="ARBA" id="ARBA00022527"/>
    </source>
</evidence>
<dbReference type="PROSITE" id="PS00108">
    <property type="entry name" value="PROTEIN_KINASE_ST"/>
    <property type="match status" value="1"/>
</dbReference>
<keyword evidence="7 10" id="KW-0067">ATP-binding</keyword>
<feature type="domain" description="Protein kinase" evidence="15">
    <location>
        <begin position="71"/>
        <end position="332"/>
    </location>
</feature>
<keyword evidence="5 10" id="KW-0547">Nucleotide-binding</keyword>
<evidence type="ECO:0000256" key="5">
    <source>
        <dbReference type="ARBA" id="ARBA00022741"/>
    </source>
</evidence>
<keyword evidence="3" id="KW-0597">Phosphoprotein</keyword>
<dbReference type="PIRSF" id="PIRSF000605">
    <property type="entry name" value="Ribsml_S6_kin_1"/>
    <property type="match status" value="1"/>
</dbReference>
<evidence type="ECO:0000256" key="11">
    <source>
        <dbReference type="PIRSR" id="PIRSR000605-50"/>
    </source>
</evidence>
<evidence type="ECO:0000256" key="12">
    <source>
        <dbReference type="PIRSR" id="PIRSR000605-51"/>
    </source>
</evidence>
<dbReference type="PROSITE" id="PS51285">
    <property type="entry name" value="AGC_KINASE_CTER"/>
    <property type="match status" value="1"/>
</dbReference>
<dbReference type="InterPro" id="IPR000719">
    <property type="entry name" value="Prot_kinase_dom"/>
</dbReference>
<evidence type="ECO:0000256" key="4">
    <source>
        <dbReference type="ARBA" id="ARBA00022679"/>
    </source>
</evidence>
<accession>A0A8D8W8N6</accession>
<evidence type="ECO:0000256" key="6">
    <source>
        <dbReference type="ARBA" id="ARBA00022777"/>
    </source>
</evidence>
<keyword evidence="2 10" id="KW-0723">Serine/threonine-protein kinase</keyword>
<proteinExistence type="inferred from homology"/>
<dbReference type="CDD" id="cd05584">
    <property type="entry name" value="STKc_p70S6K"/>
    <property type="match status" value="1"/>
</dbReference>
<comment type="catalytic activity">
    <reaction evidence="9 10">
        <text>L-seryl-[protein] + ATP = O-phospho-L-seryl-[protein] + ADP + H(+)</text>
        <dbReference type="Rhea" id="RHEA:17989"/>
        <dbReference type="Rhea" id="RHEA-COMP:9863"/>
        <dbReference type="Rhea" id="RHEA-COMP:11604"/>
        <dbReference type="ChEBI" id="CHEBI:15378"/>
        <dbReference type="ChEBI" id="CHEBI:29999"/>
        <dbReference type="ChEBI" id="CHEBI:30616"/>
        <dbReference type="ChEBI" id="CHEBI:83421"/>
        <dbReference type="ChEBI" id="CHEBI:456216"/>
        <dbReference type="EC" id="2.7.11.1"/>
    </reaction>
</comment>
<dbReference type="GO" id="GO:0007165">
    <property type="term" value="P:signal transduction"/>
    <property type="evidence" value="ECO:0007669"/>
    <property type="project" value="InterPro"/>
</dbReference>
<evidence type="ECO:0000256" key="14">
    <source>
        <dbReference type="SAM" id="MobiDB-lite"/>
    </source>
</evidence>
<dbReference type="Pfam" id="PF00433">
    <property type="entry name" value="Pkinase_C"/>
    <property type="match status" value="1"/>
</dbReference>
<dbReference type="InterPro" id="IPR017441">
    <property type="entry name" value="Protein_kinase_ATP_BS"/>
</dbReference>
<dbReference type="EMBL" id="HBUF01155253">
    <property type="protein sequence ID" value="CAG6649025.1"/>
    <property type="molecule type" value="Transcribed_RNA"/>
</dbReference>
<evidence type="ECO:0000256" key="10">
    <source>
        <dbReference type="PIRNR" id="PIRNR000605"/>
    </source>
</evidence>
<feature type="compositionally biased region" description="Acidic residues" evidence="14">
    <location>
        <begin position="17"/>
        <end position="34"/>
    </location>
</feature>
<feature type="active site" description="Proton acceptor" evidence="11">
    <location>
        <position position="198"/>
    </location>
</feature>
<comment type="catalytic activity">
    <reaction evidence="8 10">
        <text>L-threonyl-[protein] + ATP = O-phospho-L-threonyl-[protein] + ADP + H(+)</text>
        <dbReference type="Rhea" id="RHEA:46608"/>
        <dbReference type="Rhea" id="RHEA-COMP:11060"/>
        <dbReference type="Rhea" id="RHEA-COMP:11605"/>
        <dbReference type="ChEBI" id="CHEBI:15378"/>
        <dbReference type="ChEBI" id="CHEBI:30013"/>
        <dbReference type="ChEBI" id="CHEBI:30616"/>
        <dbReference type="ChEBI" id="CHEBI:61977"/>
        <dbReference type="ChEBI" id="CHEBI:456216"/>
        <dbReference type="EC" id="2.7.11.1"/>
    </reaction>
</comment>
<dbReference type="Pfam" id="PF00069">
    <property type="entry name" value="Pkinase"/>
    <property type="match status" value="1"/>
</dbReference>
<dbReference type="InterPro" id="IPR011009">
    <property type="entry name" value="Kinase-like_dom_sf"/>
</dbReference>
<dbReference type="PANTHER" id="PTHR24351">
    <property type="entry name" value="RIBOSOMAL PROTEIN S6 KINASE"/>
    <property type="match status" value="1"/>
</dbReference>
<evidence type="ECO:0000256" key="13">
    <source>
        <dbReference type="PROSITE-ProRule" id="PRU10141"/>
    </source>
</evidence>
<dbReference type="InterPro" id="IPR008271">
    <property type="entry name" value="Ser/Thr_kinase_AS"/>
</dbReference>